<dbReference type="GO" id="GO:0003700">
    <property type="term" value="F:DNA-binding transcription factor activity"/>
    <property type="evidence" value="ECO:0007669"/>
    <property type="project" value="InterPro"/>
</dbReference>
<dbReference type="Proteomes" id="UP000623608">
    <property type="component" value="Unassembled WGS sequence"/>
</dbReference>
<dbReference type="AlphaFoldDB" id="A0A919TP74"/>
<dbReference type="PROSITE" id="PS50937">
    <property type="entry name" value="HTH_MERR_2"/>
    <property type="match status" value="1"/>
</dbReference>
<dbReference type="InterPro" id="IPR047057">
    <property type="entry name" value="MerR_fam"/>
</dbReference>
<protein>
    <submittedName>
        <fullName evidence="3">MerR family transcriptional regulator</fullName>
    </submittedName>
</protein>
<dbReference type="InterPro" id="IPR009061">
    <property type="entry name" value="DNA-bd_dom_put_sf"/>
</dbReference>
<keyword evidence="4" id="KW-1185">Reference proteome</keyword>
<comment type="caution">
    <text evidence="3">The sequence shown here is derived from an EMBL/GenBank/DDBJ whole genome shotgun (WGS) entry which is preliminary data.</text>
</comment>
<reference evidence="3" key="1">
    <citation type="submission" date="2021-01" db="EMBL/GenBank/DDBJ databases">
        <title>Whole genome shotgun sequence of Actinoplanes tereljensis NBRC 105297.</title>
        <authorList>
            <person name="Komaki H."/>
            <person name="Tamura T."/>
        </authorList>
    </citation>
    <scope>NUCLEOTIDE SEQUENCE</scope>
    <source>
        <strain evidence="3">NBRC 105297</strain>
    </source>
</reference>
<dbReference type="PRINTS" id="PR00040">
    <property type="entry name" value="HTHMERR"/>
</dbReference>
<dbReference type="EMBL" id="BOMY01000002">
    <property type="protein sequence ID" value="GIF17658.1"/>
    <property type="molecule type" value="Genomic_DNA"/>
</dbReference>
<dbReference type="Pfam" id="PF13411">
    <property type="entry name" value="MerR_1"/>
    <property type="match status" value="1"/>
</dbReference>
<feature type="domain" description="HTH merR-type" evidence="2">
    <location>
        <begin position="1"/>
        <end position="70"/>
    </location>
</feature>
<dbReference type="Gene3D" id="1.10.1660.10">
    <property type="match status" value="1"/>
</dbReference>
<evidence type="ECO:0000313" key="4">
    <source>
        <dbReference type="Proteomes" id="UP000623608"/>
    </source>
</evidence>
<proteinExistence type="predicted"/>
<dbReference type="PANTHER" id="PTHR30204:SF98">
    <property type="entry name" value="HTH-TYPE TRANSCRIPTIONAL REGULATOR ADHR"/>
    <property type="match status" value="1"/>
</dbReference>
<dbReference type="SUPFAM" id="SSF46955">
    <property type="entry name" value="Putative DNA-binding domain"/>
    <property type="match status" value="1"/>
</dbReference>
<dbReference type="PANTHER" id="PTHR30204">
    <property type="entry name" value="REDOX-CYCLING DRUG-SENSING TRANSCRIPTIONAL ACTIVATOR SOXR"/>
    <property type="match status" value="1"/>
</dbReference>
<accession>A0A919TP74</accession>
<name>A0A919TP74_9ACTN</name>
<dbReference type="SMART" id="SM00422">
    <property type="entry name" value="HTH_MERR"/>
    <property type="match status" value="1"/>
</dbReference>
<evidence type="ECO:0000313" key="3">
    <source>
        <dbReference type="EMBL" id="GIF17658.1"/>
    </source>
</evidence>
<evidence type="ECO:0000256" key="1">
    <source>
        <dbReference type="ARBA" id="ARBA00023125"/>
    </source>
</evidence>
<dbReference type="GO" id="GO:0003677">
    <property type="term" value="F:DNA binding"/>
    <property type="evidence" value="ECO:0007669"/>
    <property type="project" value="UniProtKB-KW"/>
</dbReference>
<gene>
    <name evidence="3" type="ORF">Ate02nite_03880</name>
</gene>
<dbReference type="InterPro" id="IPR000551">
    <property type="entry name" value="MerR-type_HTH_dom"/>
</dbReference>
<organism evidence="3 4">
    <name type="scientific">Paractinoplanes tereljensis</name>
    <dbReference type="NCBI Taxonomy" id="571912"/>
    <lineage>
        <taxon>Bacteria</taxon>
        <taxon>Bacillati</taxon>
        <taxon>Actinomycetota</taxon>
        <taxon>Actinomycetes</taxon>
        <taxon>Micromonosporales</taxon>
        <taxon>Micromonosporaceae</taxon>
        <taxon>Paractinoplanes</taxon>
    </lineage>
</organism>
<keyword evidence="1" id="KW-0238">DNA-binding</keyword>
<evidence type="ECO:0000259" key="2">
    <source>
        <dbReference type="PROSITE" id="PS50937"/>
    </source>
</evidence>
<sequence>MRVGELSKRSGVPIPTIKYYLREGLLPAGAATAANQADYGDEHLRRLLLIRALIDVGGVSVASAREVVTALGTYADDPLELLGAAQSAVTPRHRPDRETPEWQAAKQRVLDLIAARGWLVYPLSPSIDLVADALTAAASLGATELFDNLGQYADSAASLAAAEVRTVLERPDPAARMELVVLGTVLGEALFSALRQLAHQHESARQIGIPEAPPQKNPGIAQ</sequence>